<feature type="transmembrane region" description="Helical" evidence="6">
    <location>
        <begin position="368"/>
        <end position="384"/>
    </location>
</feature>
<evidence type="ECO:0000256" key="4">
    <source>
        <dbReference type="ARBA" id="ARBA00022989"/>
    </source>
</evidence>
<sequence length="425" mass="43377">MTSIADTREQPGGSAVRNAFLFGAPLLVLALGHMLSNLLRTLPGVAADVIAADLMVSPDTLASLTGAYHFAFAAGQIPVGVALDRYGVRLVSLTLFAIVTIGAVLAACVGGAAGFLTAQIVLGIGCCGMLLCPMTLAAKTLTAEKFGLWSGLIQGVGNSGMLLSASPMAWLVEHHGWRTGFGLSAGLAVTVACLVWLTVPKAGRGTHERRATLRSEASQVVRIGLSPAVRGVVILAFASFAAGIAIRRLWGGVWLMEIKHVSRLEAGNALLPLTLALVAGPMLYGIADRRFGYRRLVLTSTHVLAAAMLLAVAAGGPGGPLSLALGLTQLPPGFDAAAFLVLGAALASQPLLFAMARVVVAPENVGKALAAVNLAFFAGAAILQSCTGPIAASFGIGAVMVFLSAVLIGTATAFALLTRPSQIAR</sequence>
<keyword evidence="5 6" id="KW-0472">Membrane</keyword>
<dbReference type="InterPro" id="IPR020846">
    <property type="entry name" value="MFS_dom"/>
</dbReference>
<dbReference type="InterPro" id="IPR011701">
    <property type="entry name" value="MFS"/>
</dbReference>
<feature type="transmembrane region" description="Helical" evidence="6">
    <location>
        <begin position="177"/>
        <end position="199"/>
    </location>
</feature>
<accession>A0ABW0HDX2</accession>
<keyword evidence="3 6" id="KW-0812">Transmembrane</keyword>
<dbReference type="EMBL" id="JBHSLV010000047">
    <property type="protein sequence ID" value="MFC5395433.1"/>
    <property type="molecule type" value="Genomic_DNA"/>
</dbReference>
<feature type="transmembrane region" description="Helical" evidence="6">
    <location>
        <begin position="60"/>
        <end position="83"/>
    </location>
</feature>
<feature type="transmembrane region" description="Helical" evidence="6">
    <location>
        <begin position="336"/>
        <end position="356"/>
    </location>
</feature>
<dbReference type="PROSITE" id="PS50850">
    <property type="entry name" value="MFS"/>
    <property type="match status" value="1"/>
</dbReference>
<keyword evidence="2" id="KW-0813">Transport</keyword>
<dbReference type="InterPro" id="IPR036259">
    <property type="entry name" value="MFS_trans_sf"/>
</dbReference>
<reference evidence="9" key="1">
    <citation type="journal article" date="2019" name="Int. J. Syst. Evol. Microbiol.">
        <title>The Global Catalogue of Microorganisms (GCM) 10K type strain sequencing project: providing services to taxonomists for standard genome sequencing and annotation.</title>
        <authorList>
            <consortium name="The Broad Institute Genomics Platform"/>
            <consortium name="The Broad Institute Genome Sequencing Center for Infectious Disease"/>
            <person name="Wu L."/>
            <person name="Ma J."/>
        </authorList>
    </citation>
    <scope>NUCLEOTIDE SEQUENCE [LARGE SCALE GENOMIC DNA]</scope>
    <source>
        <strain evidence="9">CGMCC 1.16326</strain>
    </source>
</reference>
<feature type="transmembrane region" description="Helical" evidence="6">
    <location>
        <begin position="266"/>
        <end position="284"/>
    </location>
</feature>
<organism evidence="8 9">
    <name type="scientific">Bosea vestrisii</name>
    <dbReference type="NCBI Taxonomy" id="151416"/>
    <lineage>
        <taxon>Bacteria</taxon>
        <taxon>Pseudomonadati</taxon>
        <taxon>Pseudomonadota</taxon>
        <taxon>Alphaproteobacteria</taxon>
        <taxon>Hyphomicrobiales</taxon>
        <taxon>Boseaceae</taxon>
        <taxon>Bosea</taxon>
    </lineage>
</organism>
<feature type="transmembrane region" description="Helical" evidence="6">
    <location>
        <begin position="296"/>
        <end position="316"/>
    </location>
</feature>
<gene>
    <name evidence="8" type="ORF">ACFPPC_22645</name>
</gene>
<comment type="caution">
    <text evidence="8">The sequence shown here is derived from an EMBL/GenBank/DDBJ whole genome shotgun (WGS) entry which is preliminary data.</text>
</comment>
<name>A0ABW0HDX2_9HYPH</name>
<keyword evidence="9" id="KW-1185">Reference proteome</keyword>
<dbReference type="RefSeq" id="WP_377011380.1">
    <property type="nucleotide sequence ID" value="NZ_JBHSLV010000047.1"/>
</dbReference>
<feature type="transmembrane region" description="Helical" evidence="6">
    <location>
        <begin position="90"/>
        <end position="112"/>
    </location>
</feature>
<evidence type="ECO:0000256" key="3">
    <source>
        <dbReference type="ARBA" id="ARBA00022692"/>
    </source>
</evidence>
<dbReference type="SUPFAM" id="SSF103473">
    <property type="entry name" value="MFS general substrate transporter"/>
    <property type="match status" value="1"/>
</dbReference>
<feature type="domain" description="Major facilitator superfamily (MFS) profile" evidence="7">
    <location>
        <begin position="25"/>
        <end position="421"/>
    </location>
</feature>
<feature type="transmembrane region" description="Helical" evidence="6">
    <location>
        <begin position="148"/>
        <end position="171"/>
    </location>
</feature>
<evidence type="ECO:0000259" key="7">
    <source>
        <dbReference type="PROSITE" id="PS50850"/>
    </source>
</evidence>
<comment type="subcellular location">
    <subcellularLocation>
        <location evidence="1">Endomembrane system</location>
        <topology evidence="1">Multi-pass membrane protein</topology>
    </subcellularLocation>
</comment>
<dbReference type="Gene3D" id="1.20.1250.20">
    <property type="entry name" value="MFS general substrate transporter like domains"/>
    <property type="match status" value="1"/>
</dbReference>
<dbReference type="PANTHER" id="PTHR23501:SF191">
    <property type="entry name" value="VACUOLAR BASIC AMINO ACID TRANSPORTER 4"/>
    <property type="match status" value="1"/>
</dbReference>
<evidence type="ECO:0000256" key="5">
    <source>
        <dbReference type="ARBA" id="ARBA00023136"/>
    </source>
</evidence>
<evidence type="ECO:0000313" key="8">
    <source>
        <dbReference type="EMBL" id="MFC5395433.1"/>
    </source>
</evidence>
<evidence type="ECO:0000256" key="6">
    <source>
        <dbReference type="SAM" id="Phobius"/>
    </source>
</evidence>
<feature type="transmembrane region" description="Helical" evidence="6">
    <location>
        <begin position="390"/>
        <end position="417"/>
    </location>
</feature>
<feature type="transmembrane region" description="Helical" evidence="6">
    <location>
        <begin position="20"/>
        <end position="40"/>
    </location>
</feature>
<feature type="transmembrane region" description="Helical" evidence="6">
    <location>
        <begin position="118"/>
        <end position="136"/>
    </location>
</feature>
<dbReference type="CDD" id="cd06174">
    <property type="entry name" value="MFS"/>
    <property type="match status" value="1"/>
</dbReference>
<dbReference type="PANTHER" id="PTHR23501">
    <property type="entry name" value="MAJOR FACILITATOR SUPERFAMILY"/>
    <property type="match status" value="1"/>
</dbReference>
<dbReference type="Pfam" id="PF07690">
    <property type="entry name" value="MFS_1"/>
    <property type="match status" value="1"/>
</dbReference>
<keyword evidence="4 6" id="KW-1133">Transmembrane helix</keyword>
<proteinExistence type="predicted"/>
<dbReference type="Proteomes" id="UP001596104">
    <property type="component" value="Unassembled WGS sequence"/>
</dbReference>
<feature type="transmembrane region" description="Helical" evidence="6">
    <location>
        <begin position="220"/>
        <end position="246"/>
    </location>
</feature>
<evidence type="ECO:0000256" key="2">
    <source>
        <dbReference type="ARBA" id="ARBA00022448"/>
    </source>
</evidence>
<protein>
    <submittedName>
        <fullName evidence="8">MFS transporter</fullName>
    </submittedName>
</protein>
<evidence type="ECO:0000256" key="1">
    <source>
        <dbReference type="ARBA" id="ARBA00004127"/>
    </source>
</evidence>
<evidence type="ECO:0000313" key="9">
    <source>
        <dbReference type="Proteomes" id="UP001596104"/>
    </source>
</evidence>